<evidence type="ECO:0000256" key="2">
    <source>
        <dbReference type="ARBA" id="ARBA00022676"/>
    </source>
</evidence>
<dbReference type="InterPro" id="IPR029044">
    <property type="entry name" value="Nucleotide-diphossugar_trans"/>
</dbReference>
<dbReference type="GO" id="GO:0016757">
    <property type="term" value="F:glycosyltransferase activity"/>
    <property type="evidence" value="ECO:0007669"/>
    <property type="project" value="UniProtKB-KW"/>
</dbReference>
<feature type="domain" description="Glycosyltransferase 2-like" evidence="5">
    <location>
        <begin position="44"/>
        <end position="207"/>
    </location>
</feature>
<evidence type="ECO:0000256" key="3">
    <source>
        <dbReference type="ARBA" id="ARBA00022679"/>
    </source>
</evidence>
<feature type="transmembrane region" description="Helical" evidence="4">
    <location>
        <begin position="275"/>
        <end position="298"/>
    </location>
</feature>
<keyword evidence="4" id="KW-1133">Transmembrane helix</keyword>
<name>A0A364Y4C0_9BACT</name>
<evidence type="ECO:0000256" key="1">
    <source>
        <dbReference type="ARBA" id="ARBA00006739"/>
    </source>
</evidence>
<comment type="caution">
    <text evidence="6">The sequence shown here is derived from an EMBL/GenBank/DDBJ whole genome shotgun (WGS) entry which is preliminary data.</text>
</comment>
<dbReference type="PANTHER" id="PTHR43630">
    <property type="entry name" value="POLY-BETA-1,6-N-ACETYL-D-GLUCOSAMINE SYNTHASE"/>
    <property type="match status" value="1"/>
</dbReference>
<sequence length="370" mass="41409">MYFLFFAVILAIGYNVLLTIILVGWRKALQKPLPDEMDTQHSISVVVPVRDERSTIGTLLQQLQQSIYSSYEVIIVDDHSSDGTFEYVKQWIAGRANFRCIASSGEGKKAALTAGIAMSDSDIIVTTDGDCEVHAYWLKRINACFQSKSVMFAFGGVAIQSDGKLWSDVQAIEFASLIGSGAALWAHGYPVMCNGANLAFRKHAFERVNGYVGNIDIASGDDEFLMRKIVREFPKSIVFVPEEDAVVKTTPKSSIGAFLLQRFRWAGKWKHNDSVAAKLVAVYVFAVQLALLSMLILLCTRTEVRIMVSIALLSRAIAEAIVLRFVCRFLSVRWRWGAFILLQVFYPLYVVVTGMFSNFITVTWKKRKIV</sequence>
<keyword evidence="2" id="KW-0328">Glycosyltransferase</keyword>
<protein>
    <recommendedName>
        <fullName evidence="5">Glycosyltransferase 2-like domain-containing protein</fullName>
    </recommendedName>
</protein>
<evidence type="ECO:0000256" key="4">
    <source>
        <dbReference type="SAM" id="Phobius"/>
    </source>
</evidence>
<dbReference type="OrthoDB" id="9805625at2"/>
<keyword evidence="4" id="KW-0472">Membrane</keyword>
<dbReference type="AlphaFoldDB" id="A0A364Y4C0"/>
<dbReference type="EMBL" id="QMFY01000003">
    <property type="protein sequence ID" value="RAW01616.1"/>
    <property type="molecule type" value="Genomic_DNA"/>
</dbReference>
<keyword evidence="3" id="KW-0808">Transferase</keyword>
<organism evidence="6 7">
    <name type="scientific">Pseudochryseolinea flava</name>
    <dbReference type="NCBI Taxonomy" id="2059302"/>
    <lineage>
        <taxon>Bacteria</taxon>
        <taxon>Pseudomonadati</taxon>
        <taxon>Bacteroidota</taxon>
        <taxon>Cytophagia</taxon>
        <taxon>Cytophagales</taxon>
        <taxon>Fulvivirgaceae</taxon>
        <taxon>Pseudochryseolinea</taxon>
    </lineage>
</organism>
<feature type="transmembrane region" description="Helical" evidence="4">
    <location>
        <begin position="6"/>
        <end position="25"/>
    </location>
</feature>
<dbReference type="Proteomes" id="UP000251889">
    <property type="component" value="Unassembled WGS sequence"/>
</dbReference>
<feature type="transmembrane region" description="Helical" evidence="4">
    <location>
        <begin position="304"/>
        <end position="326"/>
    </location>
</feature>
<feature type="transmembrane region" description="Helical" evidence="4">
    <location>
        <begin position="338"/>
        <end position="360"/>
    </location>
</feature>
<evidence type="ECO:0000259" key="5">
    <source>
        <dbReference type="Pfam" id="PF00535"/>
    </source>
</evidence>
<dbReference type="Pfam" id="PF00535">
    <property type="entry name" value="Glycos_transf_2"/>
    <property type="match status" value="1"/>
</dbReference>
<proteinExistence type="inferred from homology"/>
<dbReference type="RefSeq" id="WP_112746356.1">
    <property type="nucleotide sequence ID" value="NZ_QMFY01000003.1"/>
</dbReference>
<dbReference type="SUPFAM" id="SSF53448">
    <property type="entry name" value="Nucleotide-diphospho-sugar transferases"/>
    <property type="match status" value="1"/>
</dbReference>
<accession>A0A364Y4C0</accession>
<dbReference type="Gene3D" id="3.90.550.10">
    <property type="entry name" value="Spore Coat Polysaccharide Biosynthesis Protein SpsA, Chain A"/>
    <property type="match status" value="1"/>
</dbReference>
<comment type="similarity">
    <text evidence="1">Belongs to the glycosyltransferase 2 family.</text>
</comment>
<dbReference type="PANTHER" id="PTHR43630:SF1">
    <property type="entry name" value="POLY-BETA-1,6-N-ACETYL-D-GLUCOSAMINE SYNTHASE"/>
    <property type="match status" value="1"/>
</dbReference>
<keyword evidence="7" id="KW-1185">Reference proteome</keyword>
<dbReference type="InterPro" id="IPR001173">
    <property type="entry name" value="Glyco_trans_2-like"/>
</dbReference>
<gene>
    <name evidence="6" type="ORF">DQQ10_08135</name>
</gene>
<reference evidence="6 7" key="1">
    <citation type="submission" date="2018-06" db="EMBL/GenBank/DDBJ databases">
        <title>Chryseolinea flavus sp. nov., a member of the phylum Bacteroidetes isolated from soil.</title>
        <authorList>
            <person name="Li Y."/>
            <person name="Wang J."/>
        </authorList>
    </citation>
    <scope>NUCLEOTIDE SEQUENCE [LARGE SCALE GENOMIC DNA]</scope>
    <source>
        <strain evidence="6 7">SDU1-6</strain>
    </source>
</reference>
<evidence type="ECO:0000313" key="7">
    <source>
        <dbReference type="Proteomes" id="UP000251889"/>
    </source>
</evidence>
<evidence type="ECO:0000313" key="6">
    <source>
        <dbReference type="EMBL" id="RAW01616.1"/>
    </source>
</evidence>
<keyword evidence="4" id="KW-0812">Transmembrane</keyword>